<accession>A0A0J6WZG4</accession>
<dbReference type="PANTHER" id="PTHR11106:SF27">
    <property type="entry name" value="MACRO DOMAIN-CONTAINING PROTEIN"/>
    <property type="match status" value="1"/>
</dbReference>
<dbReference type="RefSeq" id="WP_048513433.1">
    <property type="nucleotide sequence ID" value="NZ_FUXD01000005.1"/>
</dbReference>
<organism evidence="2 3">
    <name type="scientific">Megasphaera cerevisiae DSM 20462</name>
    <dbReference type="NCBI Taxonomy" id="1122219"/>
    <lineage>
        <taxon>Bacteria</taxon>
        <taxon>Bacillati</taxon>
        <taxon>Bacillota</taxon>
        <taxon>Negativicutes</taxon>
        <taxon>Veillonellales</taxon>
        <taxon>Veillonellaceae</taxon>
        <taxon>Megasphaera</taxon>
    </lineage>
</organism>
<dbReference type="PROSITE" id="PS51154">
    <property type="entry name" value="MACRO"/>
    <property type="match status" value="1"/>
</dbReference>
<dbReference type="InterPro" id="IPR043472">
    <property type="entry name" value="Macro_dom-like"/>
</dbReference>
<dbReference type="Proteomes" id="UP000036503">
    <property type="component" value="Unassembled WGS sequence"/>
</dbReference>
<sequence>MQFRVLVGDITKWKADAIVNSASSTLLGVSGMDNKIHRAGGISLTAACRALKGCAEGESKMTFGYKLPAKYVIHTVGPYWIGGKRGEEDTLISCYRKSIYMAEEKKLRHIAFTSISTEDKRYPLQRAAAAVVPVILTEGEGLNRIDLVCIDEDMQAIYTKAAVFFWLQHLNDADKNEIGPMVEEAMISLVMLRVCETDPDPIIMAEKIRSMKRALRPFLDMSQPRSIIDIEKAADIVMKSYDEGIAEYEL</sequence>
<dbReference type="SUPFAM" id="SSF52949">
    <property type="entry name" value="Macro domain-like"/>
    <property type="match status" value="1"/>
</dbReference>
<reference evidence="2 3" key="1">
    <citation type="submission" date="2015-06" db="EMBL/GenBank/DDBJ databases">
        <title>Draft genome sequence of beer spoilage bacterium Megasphaera cerevisiae type strain 20462.</title>
        <authorList>
            <person name="Kutumbaka K."/>
            <person name="Pasmowitz J."/>
            <person name="Mategko J."/>
            <person name="Reyes D."/>
            <person name="Friedrich A."/>
            <person name="Han S."/>
            <person name="Martens-Habbena W."/>
            <person name="Neal-McKinney J."/>
            <person name="Janagama H.K."/>
            <person name="Nadala C."/>
            <person name="Samadpour M."/>
        </authorList>
    </citation>
    <scope>NUCLEOTIDE SEQUENCE [LARGE SCALE GENOMIC DNA]</scope>
    <source>
        <strain evidence="2 3">DSM 20462</strain>
    </source>
</reference>
<dbReference type="Gene3D" id="3.40.220.10">
    <property type="entry name" value="Leucine Aminopeptidase, subunit E, domain 1"/>
    <property type="match status" value="1"/>
</dbReference>
<dbReference type="STRING" id="39029.BSR42_01515"/>
<gene>
    <name evidence="2" type="ORF">AB840_03425</name>
</gene>
<dbReference type="PANTHER" id="PTHR11106">
    <property type="entry name" value="GANGLIOSIDE INDUCED DIFFERENTIATION ASSOCIATED PROTEIN 2-RELATED"/>
    <property type="match status" value="1"/>
</dbReference>
<dbReference type="InParanoid" id="A0A0J6WZG4"/>
<name>A0A0J6WZG4_9FIRM</name>
<comment type="caution">
    <text evidence="2">The sequence shown here is derived from an EMBL/GenBank/DDBJ whole genome shotgun (WGS) entry which is preliminary data.</text>
</comment>
<evidence type="ECO:0000259" key="1">
    <source>
        <dbReference type="PROSITE" id="PS51154"/>
    </source>
</evidence>
<dbReference type="PATRIC" id="fig|1122219.3.peg.2779"/>
<dbReference type="InterPro" id="IPR002589">
    <property type="entry name" value="Macro_dom"/>
</dbReference>
<protein>
    <submittedName>
        <fullName evidence="2">Appr-1-p processing protein</fullName>
    </submittedName>
</protein>
<dbReference type="SMART" id="SM00506">
    <property type="entry name" value="A1pp"/>
    <property type="match status" value="1"/>
</dbReference>
<dbReference type="EMBL" id="LEKT01000007">
    <property type="protein sequence ID" value="KMO87277.1"/>
    <property type="molecule type" value="Genomic_DNA"/>
</dbReference>
<dbReference type="AlphaFoldDB" id="A0A0J6WZG4"/>
<evidence type="ECO:0000313" key="2">
    <source>
        <dbReference type="EMBL" id="KMO87277.1"/>
    </source>
</evidence>
<dbReference type="GO" id="GO:0019213">
    <property type="term" value="F:deacetylase activity"/>
    <property type="evidence" value="ECO:0007669"/>
    <property type="project" value="TreeGrafter"/>
</dbReference>
<dbReference type="OrthoDB" id="6194521at2"/>
<feature type="domain" description="Macro" evidence="1">
    <location>
        <begin position="1"/>
        <end position="166"/>
    </location>
</feature>
<keyword evidence="3" id="KW-1185">Reference proteome</keyword>
<dbReference type="Pfam" id="PF01661">
    <property type="entry name" value="Macro"/>
    <property type="match status" value="1"/>
</dbReference>
<proteinExistence type="predicted"/>
<evidence type="ECO:0000313" key="3">
    <source>
        <dbReference type="Proteomes" id="UP000036503"/>
    </source>
</evidence>